<dbReference type="Gene3D" id="1.10.287.110">
    <property type="entry name" value="DnaJ domain"/>
    <property type="match status" value="1"/>
</dbReference>
<organism evidence="3 4">
    <name type="scientific">Anabaenopsis elenkinii CCIBt3563</name>
    <dbReference type="NCBI Taxonomy" id="2779889"/>
    <lineage>
        <taxon>Bacteria</taxon>
        <taxon>Bacillati</taxon>
        <taxon>Cyanobacteriota</taxon>
        <taxon>Cyanophyceae</taxon>
        <taxon>Nostocales</taxon>
        <taxon>Nodulariaceae</taxon>
        <taxon>Anabaenopsis</taxon>
    </lineage>
</organism>
<dbReference type="AlphaFoldDB" id="A0A7S6RDZ3"/>
<evidence type="ECO:0000256" key="2">
    <source>
        <dbReference type="SAM" id="MobiDB-lite"/>
    </source>
</evidence>
<sequence>MPKKSTFSSQSATTTSLAPSYVHIRLEALDKEHQWLLKQIKRKRTELQNFLEQMRSLATDILNRSNTQLQNLVDIDREIHTLFDEILNQRKLSKQSKKDILAIYNQLQFARIITPHPSNYAEYPNPEGGTDDFSHQHTEEHRQYQEPQESLNFYSGDKSDPARKIRQIFLSLAEIFHPDKVKDGETQILHTEIMKEINKAYQEGDLARLLEIEQQHQTGKYIDMNNQDDLTRQCLKIEQQNQILKHQYEDLKQELRLVRNTPEGVMVSDCRKAARRGIDAIGSMVEQVEAEIKTITAIRDFVRAFREQKMTIKEFLTGPQLMGRSNQDITDDELAEILLKLGEIGFF</sequence>
<dbReference type="Proteomes" id="UP000593846">
    <property type="component" value="Chromosome"/>
</dbReference>
<keyword evidence="1" id="KW-0175">Coiled coil</keyword>
<feature type="coiled-coil region" evidence="1">
    <location>
        <begin position="234"/>
        <end position="261"/>
    </location>
</feature>
<dbReference type="SUPFAM" id="SSF46565">
    <property type="entry name" value="Chaperone J-domain"/>
    <property type="match status" value="1"/>
</dbReference>
<dbReference type="KEGG" id="aee:IM676_13275"/>
<evidence type="ECO:0000256" key="1">
    <source>
        <dbReference type="SAM" id="Coils"/>
    </source>
</evidence>
<protein>
    <submittedName>
        <fullName evidence="3">J domain-containing protein</fullName>
    </submittedName>
</protein>
<evidence type="ECO:0000313" key="3">
    <source>
        <dbReference type="EMBL" id="QOV21702.1"/>
    </source>
</evidence>
<feature type="coiled-coil region" evidence="1">
    <location>
        <begin position="26"/>
        <end position="60"/>
    </location>
</feature>
<gene>
    <name evidence="3" type="ORF">IM676_13275</name>
</gene>
<dbReference type="InterPro" id="IPR036869">
    <property type="entry name" value="J_dom_sf"/>
</dbReference>
<accession>A0A7S6RDZ3</accession>
<proteinExistence type="predicted"/>
<name>A0A7S6RDZ3_9CYAN</name>
<dbReference type="RefSeq" id="WP_200987349.1">
    <property type="nucleotide sequence ID" value="NZ_CP063311.1"/>
</dbReference>
<dbReference type="EMBL" id="CP063311">
    <property type="protein sequence ID" value="QOV21702.1"/>
    <property type="molecule type" value="Genomic_DNA"/>
</dbReference>
<evidence type="ECO:0000313" key="4">
    <source>
        <dbReference type="Proteomes" id="UP000593846"/>
    </source>
</evidence>
<feature type="compositionally biased region" description="Basic and acidic residues" evidence="2">
    <location>
        <begin position="132"/>
        <end position="144"/>
    </location>
</feature>
<feature type="region of interest" description="Disordered" evidence="2">
    <location>
        <begin position="118"/>
        <end position="157"/>
    </location>
</feature>
<keyword evidence="4" id="KW-1185">Reference proteome</keyword>
<reference evidence="4" key="1">
    <citation type="submission" date="2020-10" db="EMBL/GenBank/DDBJ databases">
        <title>Genome-based taxonomic classification of the species Anabaenopsis elenkinii.</title>
        <authorList>
            <person name="Delbaje E."/>
            <person name="Andreote A.P.D."/>
            <person name="Pellegrinetti T.A."/>
            <person name="Cruz R.B."/>
            <person name="Branco L.H.Z."/>
            <person name="Fiore M.F."/>
        </authorList>
    </citation>
    <scope>NUCLEOTIDE SEQUENCE [LARGE SCALE GENOMIC DNA]</scope>
    <source>
        <strain evidence="4">CCIBt3563</strain>
    </source>
</reference>